<dbReference type="AlphaFoldDB" id="A0A643G4H0"/>
<evidence type="ECO:0000313" key="7">
    <source>
        <dbReference type="EMBL" id="QOT75323.1"/>
    </source>
</evidence>
<dbReference type="Pfam" id="PF25967">
    <property type="entry name" value="RND-MFP_C"/>
    <property type="match status" value="1"/>
</dbReference>
<dbReference type="InterPro" id="IPR006143">
    <property type="entry name" value="RND_pump_MFP"/>
</dbReference>
<evidence type="ECO:0000256" key="1">
    <source>
        <dbReference type="ARBA" id="ARBA00004196"/>
    </source>
</evidence>
<keyword evidence="4" id="KW-0175">Coiled coil</keyword>
<dbReference type="GO" id="GO:1990195">
    <property type="term" value="C:macrolide transmembrane transporter complex"/>
    <property type="evidence" value="ECO:0007669"/>
    <property type="project" value="InterPro"/>
</dbReference>
<accession>A0A643G4H0</accession>
<evidence type="ECO:0000256" key="4">
    <source>
        <dbReference type="ARBA" id="ARBA00023054"/>
    </source>
</evidence>
<evidence type="ECO:0000313" key="8">
    <source>
        <dbReference type="Proteomes" id="UP000397656"/>
    </source>
</evidence>
<evidence type="ECO:0000259" key="6">
    <source>
        <dbReference type="Pfam" id="PF25967"/>
    </source>
</evidence>
<protein>
    <submittedName>
        <fullName evidence="7">Efflux RND transporter periplasmic adaptor subunit</fullName>
    </submittedName>
</protein>
<dbReference type="Pfam" id="PF25917">
    <property type="entry name" value="BSH_RND"/>
    <property type="match status" value="1"/>
</dbReference>
<dbReference type="Gene3D" id="2.40.30.170">
    <property type="match status" value="1"/>
</dbReference>
<dbReference type="PANTHER" id="PTHR30469">
    <property type="entry name" value="MULTIDRUG RESISTANCE PROTEIN MDTA"/>
    <property type="match status" value="1"/>
</dbReference>
<dbReference type="SUPFAM" id="SSF111369">
    <property type="entry name" value="HlyD-like secretion proteins"/>
    <property type="match status" value="1"/>
</dbReference>
<dbReference type="Gene3D" id="6.10.140.1990">
    <property type="match status" value="1"/>
</dbReference>
<dbReference type="GO" id="GO:0019898">
    <property type="term" value="C:extrinsic component of membrane"/>
    <property type="evidence" value="ECO:0007669"/>
    <property type="project" value="InterPro"/>
</dbReference>
<dbReference type="NCBIfam" id="TIGR01730">
    <property type="entry name" value="RND_mfp"/>
    <property type="match status" value="1"/>
</dbReference>
<proteinExistence type="inferred from homology"/>
<dbReference type="Gene3D" id="2.40.420.20">
    <property type="match status" value="1"/>
</dbReference>
<name>A0A643G4H0_9BURK</name>
<dbReference type="Proteomes" id="UP000397656">
    <property type="component" value="Chromosome 1"/>
</dbReference>
<dbReference type="EMBL" id="CP062803">
    <property type="protein sequence ID" value="QOT75323.1"/>
    <property type="molecule type" value="Genomic_DNA"/>
</dbReference>
<feature type="domain" description="Multidrug resistance protein MdtA-like barrel-sandwich hybrid" evidence="5">
    <location>
        <begin position="70"/>
        <end position="225"/>
    </location>
</feature>
<dbReference type="GO" id="GO:1990961">
    <property type="term" value="P:xenobiotic detoxification by transmembrane export across the plasma membrane"/>
    <property type="evidence" value="ECO:0007669"/>
    <property type="project" value="InterPro"/>
</dbReference>
<evidence type="ECO:0000259" key="5">
    <source>
        <dbReference type="Pfam" id="PF25917"/>
    </source>
</evidence>
<evidence type="ECO:0000256" key="2">
    <source>
        <dbReference type="ARBA" id="ARBA00009477"/>
    </source>
</evidence>
<dbReference type="InterPro" id="IPR058625">
    <property type="entry name" value="MdtA-like_BSH"/>
</dbReference>
<comment type="subcellular location">
    <subcellularLocation>
        <location evidence="1">Cell envelope</location>
    </subcellularLocation>
</comment>
<evidence type="ECO:0000256" key="3">
    <source>
        <dbReference type="ARBA" id="ARBA00022448"/>
    </source>
</evidence>
<comment type="similarity">
    <text evidence="2">Belongs to the membrane fusion protein (MFP) (TC 8.A.1) family.</text>
</comment>
<sequence length="406" mass="43173">MPGDRPVNRAHRFRPSPRALRRGALLLLVAGTAAALWMAQRPAVDYVTVPVARGDIEATVNAIGTLQPRRYVDVGAQVSGQILRLHAQPGAVVDKGSLLLEIDPSVQRATVDGGRAALAGLRAQLADQLAQHRLAGRQLARQKAMAADGATRDEDLQVAEAAFDSAAAKLDRLRAQIAETQASQRAEEARLGYTRVYAPMGGTVVSVEAREGQTLNATYQTPNVLRIADLSGMTVWTEVSEADIARVRPGMPVYFTTLGSNDQGSPRRWTGTVRQVLPAPPKTASAAASGDGNAPAAATKAVVYTVLFDVDNADGALMPQMTAQVSFVAAHARNVVTVPLAALTASADAPGIFAARVLDANGTPQARRVHVGVRSRHLAEVREGLRDGDRLVTGEHVRDGVRWLKW</sequence>
<dbReference type="Gene3D" id="2.40.50.100">
    <property type="match status" value="1"/>
</dbReference>
<reference evidence="7 8" key="1">
    <citation type="submission" date="2020-10" db="EMBL/GenBank/DDBJ databases">
        <title>Complete genome sequence of Cupriavidus basilensis CCUG 49340T.</title>
        <authorList>
            <person name="Salva-Serra F."/>
            <person name="Donoso R.A."/>
            <person name="Cho K.H."/>
            <person name="Yoo J.A."/>
            <person name="Lee K."/>
            <person name="Yoon S.-H."/>
            <person name="Perez-Pantoja D."/>
            <person name="Moore E.R.B."/>
        </authorList>
    </citation>
    <scope>NUCLEOTIDE SEQUENCE [LARGE SCALE GENOMIC DNA]</scope>
    <source>
        <strain evidence="8">CCUG 49340</strain>
    </source>
</reference>
<dbReference type="GO" id="GO:0030313">
    <property type="term" value="C:cell envelope"/>
    <property type="evidence" value="ECO:0007669"/>
    <property type="project" value="UniProtKB-SubCell"/>
</dbReference>
<feature type="domain" description="Multidrug resistance protein MdtA-like C-terminal permuted SH3" evidence="6">
    <location>
        <begin position="334"/>
        <end position="395"/>
    </location>
</feature>
<dbReference type="InterPro" id="IPR058627">
    <property type="entry name" value="MdtA-like_C"/>
</dbReference>
<organism evidence="7 8">
    <name type="scientific">Cupriavidus basilensis</name>
    <dbReference type="NCBI Taxonomy" id="68895"/>
    <lineage>
        <taxon>Bacteria</taxon>
        <taxon>Pseudomonadati</taxon>
        <taxon>Pseudomonadota</taxon>
        <taxon>Betaproteobacteria</taxon>
        <taxon>Burkholderiales</taxon>
        <taxon>Burkholderiaceae</taxon>
        <taxon>Cupriavidus</taxon>
    </lineage>
</organism>
<dbReference type="InterPro" id="IPR030190">
    <property type="entry name" value="MacA_alpha-hairpin_sf"/>
</dbReference>
<dbReference type="GO" id="GO:1990281">
    <property type="term" value="C:efflux pump complex"/>
    <property type="evidence" value="ECO:0007669"/>
    <property type="project" value="TreeGrafter"/>
</dbReference>
<gene>
    <name evidence="7" type="ORF">F7R26_013985</name>
</gene>
<keyword evidence="3" id="KW-0813">Transport</keyword>
<dbReference type="GO" id="GO:0015562">
    <property type="term" value="F:efflux transmembrane transporter activity"/>
    <property type="evidence" value="ECO:0007669"/>
    <property type="project" value="TreeGrafter"/>
</dbReference>
<dbReference type="PANTHER" id="PTHR30469:SF33">
    <property type="entry name" value="SLR1207 PROTEIN"/>
    <property type="match status" value="1"/>
</dbReference>